<evidence type="ECO:0000313" key="3">
    <source>
        <dbReference type="EMBL" id="MCS0591158.1"/>
    </source>
</evidence>
<accession>A0ABT2AAD0</accession>
<dbReference type="NCBIfam" id="TIGR02595">
    <property type="entry name" value="PEP_CTERM"/>
    <property type="match status" value="1"/>
</dbReference>
<sequence length="56" mass="5831">MKPSRHRITVALLSAFALGAAVAPMFVTSSDDAVPEPLSVGLMGIGLLGLALVRRR</sequence>
<evidence type="ECO:0000259" key="2">
    <source>
        <dbReference type="Pfam" id="PF07589"/>
    </source>
</evidence>
<name>A0ABT2AAD0_9BURK</name>
<keyword evidence="1" id="KW-0472">Membrane</keyword>
<dbReference type="Proteomes" id="UP001205560">
    <property type="component" value="Unassembled WGS sequence"/>
</dbReference>
<keyword evidence="1" id="KW-0812">Transmembrane</keyword>
<comment type="caution">
    <text evidence="3">The sequence shown here is derived from an EMBL/GenBank/DDBJ whole genome shotgun (WGS) entry which is preliminary data.</text>
</comment>
<keyword evidence="1" id="KW-1133">Transmembrane helix</keyword>
<evidence type="ECO:0000313" key="4">
    <source>
        <dbReference type="Proteomes" id="UP001205560"/>
    </source>
</evidence>
<dbReference type="Pfam" id="PF07589">
    <property type="entry name" value="PEP-CTERM"/>
    <property type="match status" value="1"/>
</dbReference>
<evidence type="ECO:0000256" key="1">
    <source>
        <dbReference type="SAM" id="Phobius"/>
    </source>
</evidence>
<protein>
    <submittedName>
        <fullName evidence="3">PEP-CTERM sorting domain-containing protein</fullName>
    </submittedName>
</protein>
<feature type="transmembrane region" description="Helical" evidence="1">
    <location>
        <begin position="34"/>
        <end position="53"/>
    </location>
</feature>
<feature type="domain" description="Ice-binding protein C-terminal" evidence="2">
    <location>
        <begin position="33"/>
        <end position="55"/>
    </location>
</feature>
<dbReference type="RefSeq" id="WP_258846929.1">
    <property type="nucleotide sequence ID" value="NZ_JANUGX010000024.1"/>
</dbReference>
<dbReference type="InterPro" id="IPR013424">
    <property type="entry name" value="Ice-binding_C"/>
</dbReference>
<dbReference type="EMBL" id="JANUGX010000024">
    <property type="protein sequence ID" value="MCS0591158.1"/>
    <property type="molecule type" value="Genomic_DNA"/>
</dbReference>
<keyword evidence="4" id="KW-1185">Reference proteome</keyword>
<reference evidence="3 4" key="1">
    <citation type="submission" date="2022-08" db="EMBL/GenBank/DDBJ databases">
        <title>Reclassification of Massilia species as members of the genera Telluria, Duganella, Pseudoduganella, Mokoshia gen. nov. and Zemynaea gen. nov. using orthogonal and non-orthogonal genome-based approaches.</title>
        <authorList>
            <person name="Bowman J.P."/>
        </authorList>
    </citation>
    <scope>NUCLEOTIDE SEQUENCE [LARGE SCALE GENOMIC DNA]</scope>
    <source>
        <strain evidence="3 4">LMG 28164</strain>
    </source>
</reference>
<organism evidence="3 4">
    <name type="scientific">Massilia norwichensis</name>
    <dbReference type="NCBI Taxonomy" id="1442366"/>
    <lineage>
        <taxon>Bacteria</taxon>
        <taxon>Pseudomonadati</taxon>
        <taxon>Pseudomonadota</taxon>
        <taxon>Betaproteobacteria</taxon>
        <taxon>Burkholderiales</taxon>
        <taxon>Oxalobacteraceae</taxon>
        <taxon>Telluria group</taxon>
        <taxon>Massilia</taxon>
    </lineage>
</organism>
<proteinExistence type="predicted"/>
<gene>
    <name evidence="3" type="ORF">NX782_18380</name>
</gene>